<dbReference type="InterPro" id="IPR014985">
    <property type="entry name" value="WbqC"/>
</dbReference>
<comment type="caution">
    <text evidence="1">The sequence shown here is derived from an EMBL/GenBank/DDBJ whole genome shotgun (WGS) entry which is preliminary data.</text>
</comment>
<name>A0ABS8GRF2_9FLAO</name>
<accession>A0ABS8GRF2</accession>
<dbReference type="RefSeq" id="WP_228229403.1">
    <property type="nucleotide sequence ID" value="NZ_JAJGMW010000006.1"/>
</dbReference>
<sequence length="215" mass="25176">MKSVLHPTYFPDILTTAAMVQSEQILFEVCDNYQKQSYRNRMYIGTANGRLLLNIPVKHTGTGGHKKTADAQIESSFLWQRQHWRSLVIAYRTSPFFEFYEDELHPLFHTDYESLLEFNKATLDCIFELLDSTPNTHYTTTYKMNYDDSEIQDLRMLADAKRKPEMTLPRYRQVFEEKTGFIPHLSVLDLIFNLGPESLSYLTDLDLQPLMRSKA</sequence>
<proteinExistence type="predicted"/>
<dbReference type="Proteomes" id="UP001197770">
    <property type="component" value="Unassembled WGS sequence"/>
</dbReference>
<keyword evidence="2" id="KW-1185">Reference proteome</keyword>
<protein>
    <submittedName>
        <fullName evidence="1">WbqC family protein</fullName>
    </submittedName>
</protein>
<organism evidence="1 2">
    <name type="scientific">Leeuwenhoekiella parthenopeia</name>
    <dbReference type="NCBI Taxonomy" id="2890320"/>
    <lineage>
        <taxon>Bacteria</taxon>
        <taxon>Pseudomonadati</taxon>
        <taxon>Bacteroidota</taxon>
        <taxon>Flavobacteriia</taxon>
        <taxon>Flavobacteriales</taxon>
        <taxon>Flavobacteriaceae</taxon>
        <taxon>Leeuwenhoekiella</taxon>
    </lineage>
</organism>
<gene>
    <name evidence="1" type="ORF">LLW17_06255</name>
</gene>
<dbReference type="EMBL" id="JAJGMW010000006">
    <property type="protein sequence ID" value="MCC4212313.1"/>
    <property type="molecule type" value="Genomic_DNA"/>
</dbReference>
<evidence type="ECO:0000313" key="2">
    <source>
        <dbReference type="Proteomes" id="UP001197770"/>
    </source>
</evidence>
<evidence type="ECO:0000313" key="1">
    <source>
        <dbReference type="EMBL" id="MCC4212313.1"/>
    </source>
</evidence>
<reference evidence="1 2" key="1">
    <citation type="submission" date="2021-11" db="EMBL/GenBank/DDBJ databases">
        <title>Seasonal and diel survey of microbial diversity of the Tyrrhenian coast.</title>
        <authorList>
            <person name="Gattoni G."/>
            <person name="Corral P."/>
        </authorList>
    </citation>
    <scope>NUCLEOTIDE SEQUENCE [LARGE SCALE GENOMIC DNA]</scope>
    <source>
        <strain evidence="1 2">Mr9</strain>
    </source>
</reference>
<dbReference type="Pfam" id="PF08889">
    <property type="entry name" value="WbqC"/>
    <property type="match status" value="1"/>
</dbReference>